<dbReference type="Proteomes" id="UP000037269">
    <property type="component" value="Unassembled WGS sequence"/>
</dbReference>
<name>A0A0D1XCR3_ANEMI</name>
<sequence length="63" mass="7369">MSIEFIERINKCINVVELQTEAKVIARVLSQNKSCKNEEFLSMLNKLSYIHQRIVCIMDSTKH</sequence>
<accession>A0A0D1XCR3</accession>
<organism evidence="1 3">
    <name type="scientific">Aneurinibacillus migulanus</name>
    <name type="common">Bacillus migulanus</name>
    <dbReference type="NCBI Taxonomy" id="47500"/>
    <lineage>
        <taxon>Bacteria</taxon>
        <taxon>Bacillati</taxon>
        <taxon>Bacillota</taxon>
        <taxon>Bacilli</taxon>
        <taxon>Bacillales</taxon>
        <taxon>Paenibacillaceae</taxon>
        <taxon>Aneurinibacillus group</taxon>
        <taxon>Aneurinibacillus</taxon>
    </lineage>
</organism>
<dbReference type="Proteomes" id="UP000182836">
    <property type="component" value="Unassembled WGS sequence"/>
</dbReference>
<keyword evidence="3" id="KW-1185">Reference proteome</keyword>
<evidence type="ECO:0000313" key="2">
    <source>
        <dbReference type="EMBL" id="SDI11400.1"/>
    </source>
</evidence>
<reference evidence="1 3" key="1">
    <citation type="submission" date="2015-07" db="EMBL/GenBank/DDBJ databases">
        <title>Fjat-14205 dsm 2895.</title>
        <authorList>
            <person name="Liu B."/>
            <person name="Wang J."/>
            <person name="Zhu Y."/>
            <person name="Liu G."/>
            <person name="Chen Q."/>
            <person name="Chen Z."/>
            <person name="Lan J."/>
            <person name="Che J."/>
            <person name="Ge C."/>
            <person name="Shi H."/>
            <person name="Pan Z."/>
            <person name="Liu X."/>
        </authorList>
    </citation>
    <scope>NUCLEOTIDE SEQUENCE [LARGE SCALE GENOMIC DNA]</scope>
    <source>
        <strain evidence="1 3">DSM 2895</strain>
    </source>
</reference>
<dbReference type="PATRIC" id="fig|47500.12.peg.5729"/>
<gene>
    <name evidence="1" type="ORF">AF333_25495</name>
    <name evidence="2" type="ORF">SAMN04487909_101590</name>
</gene>
<dbReference type="EMBL" id="FNED01000001">
    <property type="protein sequence ID" value="SDI11400.1"/>
    <property type="molecule type" value="Genomic_DNA"/>
</dbReference>
<evidence type="ECO:0000313" key="4">
    <source>
        <dbReference type="Proteomes" id="UP000182836"/>
    </source>
</evidence>
<dbReference type="EMBL" id="LGUG01000004">
    <property type="protein sequence ID" value="KON98286.1"/>
    <property type="molecule type" value="Genomic_DNA"/>
</dbReference>
<proteinExistence type="predicted"/>
<protein>
    <submittedName>
        <fullName evidence="1">Uncharacterized protein</fullName>
    </submittedName>
</protein>
<reference evidence="2 4" key="2">
    <citation type="submission" date="2016-10" db="EMBL/GenBank/DDBJ databases">
        <authorList>
            <person name="de Groot N.N."/>
        </authorList>
    </citation>
    <scope>NUCLEOTIDE SEQUENCE [LARGE SCALE GENOMIC DNA]</scope>
    <source>
        <strain evidence="2 4">DSM 2895</strain>
    </source>
</reference>
<evidence type="ECO:0000313" key="3">
    <source>
        <dbReference type="Proteomes" id="UP000037269"/>
    </source>
</evidence>
<dbReference type="AlphaFoldDB" id="A0A0D1XCR3"/>
<evidence type="ECO:0000313" key="1">
    <source>
        <dbReference type="EMBL" id="KON98286.1"/>
    </source>
</evidence>